<dbReference type="EMBL" id="BQNB010019285">
    <property type="protein sequence ID" value="GJT83700.1"/>
    <property type="molecule type" value="Genomic_DNA"/>
</dbReference>
<evidence type="ECO:0000313" key="1">
    <source>
        <dbReference type="EMBL" id="GJT83700.1"/>
    </source>
</evidence>
<accession>A0ABQ5H8Q6</accession>
<keyword evidence="2" id="KW-1185">Reference proteome</keyword>
<name>A0ABQ5H8Q6_9ASTR</name>
<protein>
    <submittedName>
        <fullName evidence="1">Uncharacterized protein</fullName>
    </submittedName>
</protein>
<reference evidence="1" key="1">
    <citation type="journal article" date="2022" name="Int. J. Mol. Sci.">
        <title>Draft Genome of Tanacetum Coccineum: Genomic Comparison of Closely Related Tanacetum-Family Plants.</title>
        <authorList>
            <person name="Yamashiro T."/>
            <person name="Shiraishi A."/>
            <person name="Nakayama K."/>
            <person name="Satake H."/>
        </authorList>
    </citation>
    <scope>NUCLEOTIDE SEQUENCE</scope>
</reference>
<organism evidence="1 2">
    <name type="scientific">Tanacetum coccineum</name>
    <dbReference type="NCBI Taxonomy" id="301880"/>
    <lineage>
        <taxon>Eukaryota</taxon>
        <taxon>Viridiplantae</taxon>
        <taxon>Streptophyta</taxon>
        <taxon>Embryophyta</taxon>
        <taxon>Tracheophyta</taxon>
        <taxon>Spermatophyta</taxon>
        <taxon>Magnoliopsida</taxon>
        <taxon>eudicotyledons</taxon>
        <taxon>Gunneridae</taxon>
        <taxon>Pentapetalae</taxon>
        <taxon>asterids</taxon>
        <taxon>campanulids</taxon>
        <taxon>Asterales</taxon>
        <taxon>Asteraceae</taxon>
        <taxon>Asteroideae</taxon>
        <taxon>Anthemideae</taxon>
        <taxon>Anthemidinae</taxon>
        <taxon>Tanacetum</taxon>
    </lineage>
</organism>
<proteinExistence type="predicted"/>
<comment type="caution">
    <text evidence="1">The sequence shown here is derived from an EMBL/GenBank/DDBJ whole genome shotgun (WGS) entry which is preliminary data.</text>
</comment>
<sequence length="69" mass="8009">MDGVDIEDLIIKQYLELTQENHAPNVGVKVDNMTIAEYLEYEETMKIQDYDTYQPHSTRAAISTRHKGH</sequence>
<dbReference type="Proteomes" id="UP001151760">
    <property type="component" value="Unassembled WGS sequence"/>
</dbReference>
<gene>
    <name evidence="1" type="ORF">Tco_1058042</name>
</gene>
<reference evidence="1" key="2">
    <citation type="submission" date="2022-01" db="EMBL/GenBank/DDBJ databases">
        <authorList>
            <person name="Yamashiro T."/>
            <person name="Shiraishi A."/>
            <person name="Satake H."/>
            <person name="Nakayama K."/>
        </authorList>
    </citation>
    <scope>NUCLEOTIDE SEQUENCE</scope>
</reference>
<evidence type="ECO:0000313" key="2">
    <source>
        <dbReference type="Proteomes" id="UP001151760"/>
    </source>
</evidence>